<dbReference type="PROSITE" id="PS51886">
    <property type="entry name" value="TLDC"/>
    <property type="match status" value="1"/>
</dbReference>
<gene>
    <name evidence="5" type="ORF">LY90DRAFT_449236</name>
</gene>
<dbReference type="GO" id="GO:0005085">
    <property type="term" value="F:guanyl-nucleotide exchange factor activity"/>
    <property type="evidence" value="ECO:0007669"/>
    <property type="project" value="InterPro"/>
</dbReference>
<evidence type="ECO:0000256" key="1">
    <source>
        <dbReference type="SAM" id="Coils"/>
    </source>
</evidence>
<dbReference type="InterPro" id="IPR035899">
    <property type="entry name" value="DBL_dom_sf"/>
</dbReference>
<feature type="domain" description="TLDc" evidence="4">
    <location>
        <begin position="498"/>
        <end position="672"/>
    </location>
</feature>
<dbReference type="EMBL" id="MCOG01000010">
    <property type="protein sequence ID" value="ORY81706.1"/>
    <property type="molecule type" value="Genomic_DNA"/>
</dbReference>
<keyword evidence="1" id="KW-0175">Coiled coil</keyword>
<evidence type="ECO:0000259" key="3">
    <source>
        <dbReference type="PROSITE" id="PS50010"/>
    </source>
</evidence>
<keyword evidence="6" id="KW-1185">Reference proteome</keyword>
<dbReference type="PANTHER" id="PTHR23354">
    <property type="entry name" value="NUCLEOLAR PROTEIN 7/ESTROGEN RECEPTOR COACTIVATOR-RELATED"/>
    <property type="match status" value="1"/>
</dbReference>
<dbReference type="Gene3D" id="1.20.900.10">
    <property type="entry name" value="Dbl homology (DH) domain"/>
    <property type="match status" value="1"/>
</dbReference>
<dbReference type="SMART" id="SM00584">
    <property type="entry name" value="TLDc"/>
    <property type="match status" value="1"/>
</dbReference>
<dbReference type="SMART" id="SM00325">
    <property type="entry name" value="RhoGEF"/>
    <property type="match status" value="1"/>
</dbReference>
<evidence type="ECO:0000313" key="5">
    <source>
        <dbReference type="EMBL" id="ORY81706.1"/>
    </source>
</evidence>
<dbReference type="InterPro" id="IPR000219">
    <property type="entry name" value="DH_dom"/>
</dbReference>
<evidence type="ECO:0000259" key="4">
    <source>
        <dbReference type="PROSITE" id="PS51886"/>
    </source>
</evidence>
<evidence type="ECO:0000256" key="2">
    <source>
        <dbReference type="SAM" id="MobiDB-lite"/>
    </source>
</evidence>
<organism evidence="5 6">
    <name type="scientific">Neocallimastix californiae</name>
    <dbReference type="NCBI Taxonomy" id="1754190"/>
    <lineage>
        <taxon>Eukaryota</taxon>
        <taxon>Fungi</taxon>
        <taxon>Fungi incertae sedis</taxon>
        <taxon>Chytridiomycota</taxon>
        <taxon>Chytridiomycota incertae sedis</taxon>
        <taxon>Neocallimastigomycetes</taxon>
        <taxon>Neocallimastigales</taxon>
        <taxon>Neocallimastigaceae</taxon>
        <taxon>Neocallimastix</taxon>
    </lineage>
</organism>
<accession>A0A1Y2FEH3</accession>
<dbReference type="SUPFAM" id="SSF48065">
    <property type="entry name" value="DBL homology domain (DH-domain)"/>
    <property type="match status" value="1"/>
</dbReference>
<dbReference type="Pfam" id="PF00621">
    <property type="entry name" value="RhoGEF"/>
    <property type="match status" value="1"/>
</dbReference>
<dbReference type="OrthoDB" id="660555at2759"/>
<dbReference type="InterPro" id="IPR006571">
    <property type="entry name" value="TLDc_dom"/>
</dbReference>
<dbReference type="Proteomes" id="UP000193920">
    <property type="component" value="Unassembled WGS sequence"/>
</dbReference>
<sequence length="695" mass="80862">MNAVEETATLKPIIGKEGENNKKVLTNDYNYKKNSYHEVVKVLYLSEFQYVNNIKILIEKVKYPIQYSIKNKKPILLQKDLDLIFKGIPEIFQLSWSLCKAFKQALNTIEPNDFTSETIANIFLEYAKKFEVYIKYISYFSISSTAIKRLSSERTIFRNFLSSLKKKKALGKFEDIQNILELPIERIEKYINVLHIVQKISKDQQQQYNEIIDEALLFMEDLKDDLKNASDREKELQNLYTFKNSIENCPSSLVLSSRKLIKTFNNLIDVDTYTNMKIGIFTDLIVFARYNKKTNRYTFKKMVDYRILDIDEDSSSDYDSDLFHDTNTYPSTTISSSNNSESVITFYFQSLYRYSSRNDYSIVITNDYEDYSSIIENTADISFIKQLNSTPSITSSNYDRSSRMSSSRKNSSSTPLKYNHKKMSFSQMFNMPSQKSYMQLRCSSPSVKQEILSLIHKQKVELSPPPFEFLWPNPEKENYIYEGIRGLDDLIPVDDNSVILNSVIASSIYTAIPKRFQIKRSMTLLYSLRMHGSSLRTFYSRSVVGSSFQQPQVLLVRDDLDNVFGAFITEAFHPTNHFYGDGECFLWKVDTDQSTTYGSNIIKIFKWSEKNYLCIYSDNEHISLGAGDGHAGLYLDSNLNKGSSSPCDTYNNEALSSEKDFRIIDIELWAYTDMIERENIRRKTINRKSCFYNFR</sequence>
<feature type="coiled-coil region" evidence="1">
    <location>
        <begin position="212"/>
        <end position="239"/>
    </location>
</feature>
<comment type="caution">
    <text evidence="5">The sequence shown here is derived from an EMBL/GenBank/DDBJ whole genome shotgun (WGS) entry which is preliminary data.</text>
</comment>
<feature type="compositionally biased region" description="Low complexity" evidence="2">
    <location>
        <begin position="395"/>
        <end position="413"/>
    </location>
</feature>
<reference evidence="5 6" key="1">
    <citation type="submission" date="2016-08" db="EMBL/GenBank/DDBJ databases">
        <title>A Parts List for Fungal Cellulosomes Revealed by Comparative Genomics.</title>
        <authorList>
            <consortium name="DOE Joint Genome Institute"/>
            <person name="Haitjema C.H."/>
            <person name="Gilmore S.P."/>
            <person name="Henske J.K."/>
            <person name="Solomon K.V."/>
            <person name="De Groot R."/>
            <person name="Kuo A."/>
            <person name="Mondo S.J."/>
            <person name="Salamov A.A."/>
            <person name="Labutti K."/>
            <person name="Zhao Z."/>
            <person name="Chiniquy J."/>
            <person name="Barry K."/>
            <person name="Brewer H.M."/>
            <person name="Purvine S.O."/>
            <person name="Wright A.T."/>
            <person name="Boxma B."/>
            <person name="Van Alen T."/>
            <person name="Hackstein J.H."/>
            <person name="Baker S.E."/>
            <person name="Grigoriev I.V."/>
            <person name="O'Malley M.A."/>
        </authorList>
    </citation>
    <scope>NUCLEOTIDE SEQUENCE [LARGE SCALE GENOMIC DNA]</scope>
    <source>
        <strain evidence="5 6">G1</strain>
    </source>
</reference>
<dbReference type="PROSITE" id="PS50010">
    <property type="entry name" value="DH_2"/>
    <property type="match status" value="1"/>
</dbReference>
<feature type="domain" description="DH" evidence="3">
    <location>
        <begin position="35"/>
        <end position="229"/>
    </location>
</feature>
<feature type="region of interest" description="Disordered" evidence="2">
    <location>
        <begin position="393"/>
        <end position="416"/>
    </location>
</feature>
<protein>
    <submittedName>
        <fullName evidence="5">TLD-domain-containing protein</fullName>
    </submittedName>
</protein>
<dbReference type="Pfam" id="PF07534">
    <property type="entry name" value="TLD"/>
    <property type="match status" value="1"/>
</dbReference>
<dbReference type="AlphaFoldDB" id="A0A1Y2FEH3"/>
<name>A0A1Y2FEH3_9FUNG</name>
<evidence type="ECO:0000313" key="6">
    <source>
        <dbReference type="Proteomes" id="UP000193920"/>
    </source>
</evidence>
<proteinExistence type="predicted"/>